<reference evidence="3" key="1">
    <citation type="journal article" date="2016" name="Genome Announc.">
        <title>Genome sequence of Ustilaginoidea virens IPU010, a rice pathogenic fungus causing false smut.</title>
        <authorList>
            <person name="Kumagai T."/>
            <person name="Ishii T."/>
            <person name="Terai G."/>
            <person name="Umemura M."/>
            <person name="Machida M."/>
            <person name="Asai K."/>
        </authorList>
    </citation>
    <scope>NUCLEOTIDE SEQUENCE [LARGE SCALE GENOMIC DNA]</scope>
    <source>
        <strain evidence="3">IPU010</strain>
    </source>
</reference>
<dbReference type="AlphaFoldDB" id="A0A1B5KY70"/>
<protein>
    <submittedName>
        <fullName evidence="2">Uncharacterized protein</fullName>
    </submittedName>
</protein>
<proteinExistence type="predicted"/>
<sequence>MQLKHNFIMLYTRLQTMLRDRIRKPRRHVEIVSHDAVSRSIWTRWNSDHGTLQSAPYDVKHKPVNLPGVSQEE</sequence>
<dbReference type="EMBL" id="BBTG02000046">
    <property type="protein sequence ID" value="GAO16016.1"/>
    <property type="molecule type" value="Genomic_DNA"/>
</dbReference>
<gene>
    <name evidence="2" type="ORF">UVI_02055950</name>
</gene>
<feature type="region of interest" description="Disordered" evidence="1">
    <location>
        <begin position="53"/>
        <end position="73"/>
    </location>
</feature>
<comment type="caution">
    <text evidence="2">The sequence shown here is derived from an EMBL/GenBank/DDBJ whole genome shotgun (WGS) entry which is preliminary data.</text>
</comment>
<accession>A0A1B5KY70</accession>
<dbReference type="Proteomes" id="UP000054053">
    <property type="component" value="Unassembled WGS sequence"/>
</dbReference>
<evidence type="ECO:0000313" key="3">
    <source>
        <dbReference type="Proteomes" id="UP000054053"/>
    </source>
</evidence>
<name>A0A1B5KY70_USTVR</name>
<evidence type="ECO:0000256" key="1">
    <source>
        <dbReference type="SAM" id="MobiDB-lite"/>
    </source>
</evidence>
<organism evidence="2 3">
    <name type="scientific">Ustilaginoidea virens</name>
    <name type="common">Rice false smut fungus</name>
    <name type="synonym">Villosiclava virens</name>
    <dbReference type="NCBI Taxonomy" id="1159556"/>
    <lineage>
        <taxon>Eukaryota</taxon>
        <taxon>Fungi</taxon>
        <taxon>Dikarya</taxon>
        <taxon>Ascomycota</taxon>
        <taxon>Pezizomycotina</taxon>
        <taxon>Sordariomycetes</taxon>
        <taxon>Hypocreomycetidae</taxon>
        <taxon>Hypocreales</taxon>
        <taxon>Clavicipitaceae</taxon>
        <taxon>Ustilaginoidea</taxon>
    </lineage>
</organism>
<evidence type="ECO:0000313" key="2">
    <source>
        <dbReference type="EMBL" id="GAO16016.1"/>
    </source>
</evidence>